<evidence type="ECO:0000313" key="3">
    <source>
        <dbReference type="Proteomes" id="UP000054270"/>
    </source>
</evidence>
<accession>A0A0D2P6V5</accession>
<evidence type="ECO:0000256" key="1">
    <source>
        <dbReference type="SAM" id="MobiDB-lite"/>
    </source>
</evidence>
<gene>
    <name evidence="2" type="ORF">HYPSUDRAFT_321381</name>
</gene>
<dbReference type="AlphaFoldDB" id="A0A0D2P6V5"/>
<feature type="region of interest" description="Disordered" evidence="1">
    <location>
        <begin position="35"/>
        <end position="54"/>
    </location>
</feature>
<proteinExistence type="predicted"/>
<dbReference type="Proteomes" id="UP000054270">
    <property type="component" value="Unassembled WGS sequence"/>
</dbReference>
<organism evidence="2 3">
    <name type="scientific">Hypholoma sublateritium (strain FD-334 SS-4)</name>
    <dbReference type="NCBI Taxonomy" id="945553"/>
    <lineage>
        <taxon>Eukaryota</taxon>
        <taxon>Fungi</taxon>
        <taxon>Dikarya</taxon>
        <taxon>Basidiomycota</taxon>
        <taxon>Agaricomycotina</taxon>
        <taxon>Agaricomycetes</taxon>
        <taxon>Agaricomycetidae</taxon>
        <taxon>Agaricales</taxon>
        <taxon>Agaricineae</taxon>
        <taxon>Strophariaceae</taxon>
        <taxon>Hypholoma</taxon>
    </lineage>
</organism>
<reference evidence="3" key="1">
    <citation type="submission" date="2014-04" db="EMBL/GenBank/DDBJ databases">
        <title>Evolutionary Origins and Diversification of the Mycorrhizal Mutualists.</title>
        <authorList>
            <consortium name="DOE Joint Genome Institute"/>
            <consortium name="Mycorrhizal Genomics Consortium"/>
            <person name="Kohler A."/>
            <person name="Kuo A."/>
            <person name="Nagy L.G."/>
            <person name="Floudas D."/>
            <person name="Copeland A."/>
            <person name="Barry K.W."/>
            <person name="Cichocki N."/>
            <person name="Veneault-Fourrey C."/>
            <person name="LaButti K."/>
            <person name="Lindquist E.A."/>
            <person name="Lipzen A."/>
            <person name="Lundell T."/>
            <person name="Morin E."/>
            <person name="Murat C."/>
            <person name="Riley R."/>
            <person name="Ohm R."/>
            <person name="Sun H."/>
            <person name="Tunlid A."/>
            <person name="Henrissat B."/>
            <person name="Grigoriev I.V."/>
            <person name="Hibbett D.S."/>
            <person name="Martin F."/>
        </authorList>
    </citation>
    <scope>NUCLEOTIDE SEQUENCE [LARGE SCALE GENOMIC DNA]</scope>
    <source>
        <strain evidence="3">FD-334 SS-4</strain>
    </source>
</reference>
<evidence type="ECO:0000313" key="2">
    <source>
        <dbReference type="EMBL" id="KJA16130.1"/>
    </source>
</evidence>
<dbReference type="EMBL" id="KN817627">
    <property type="protein sequence ID" value="KJA16130.1"/>
    <property type="molecule type" value="Genomic_DNA"/>
</dbReference>
<name>A0A0D2P6V5_HYPSF</name>
<keyword evidence="3" id="KW-1185">Reference proteome</keyword>
<protein>
    <submittedName>
        <fullName evidence="2">Uncharacterized protein</fullName>
    </submittedName>
</protein>
<sequence length="195" mass="21022">MRASTHPSTIPGPLSLPVDCTSLRNLFEHGRSIRHRRHRHPLPPRRAKGHHTPCRCPHRPHSCPEYSITSAGPISKQQTPPACCRLTPPPSSPFTLAPPAISRHSVSADAQALRDGVMPSARSRSSSEACAAYVRQLDGGLWVCFPRHAARGLQPGTSSVPGLNAPVYRDAAALTHDFVSARQLIKVTATCPPPP</sequence>